<evidence type="ECO:0000256" key="5">
    <source>
        <dbReference type="ARBA" id="ARBA00022490"/>
    </source>
</evidence>
<keyword evidence="7 12" id="KW-0802">TPR repeat</keyword>
<evidence type="ECO:0000256" key="1">
    <source>
        <dbReference type="ARBA" id="ARBA00004240"/>
    </source>
</evidence>
<reference evidence="15" key="1">
    <citation type="submission" date="2021-06" db="EMBL/GenBank/DDBJ databases">
        <authorList>
            <person name="Hodson N. C."/>
            <person name="Mongue J. A."/>
            <person name="Jaron S. K."/>
        </authorList>
    </citation>
    <scope>NUCLEOTIDE SEQUENCE</scope>
</reference>
<accession>A0A8J2NK25</accession>
<name>A0A8J2NK25_9HEXA</name>
<evidence type="ECO:0000256" key="2">
    <source>
        <dbReference type="ARBA" id="ARBA00004496"/>
    </source>
</evidence>
<keyword evidence="8" id="KW-0256">Endoplasmic reticulum</keyword>
<comment type="caution">
    <text evidence="15">The sequence shown here is derived from an EMBL/GenBank/DDBJ whole genome shotgun (WGS) entry which is preliminary data.</text>
</comment>
<evidence type="ECO:0000256" key="10">
    <source>
        <dbReference type="ARBA" id="ARBA00023274"/>
    </source>
</evidence>
<dbReference type="GO" id="GO:0043022">
    <property type="term" value="F:ribosome binding"/>
    <property type="evidence" value="ECO:0007669"/>
    <property type="project" value="TreeGrafter"/>
</dbReference>
<keyword evidence="6" id="KW-0677">Repeat</keyword>
<dbReference type="Proteomes" id="UP000708208">
    <property type="component" value="Unassembled WGS sequence"/>
</dbReference>
<feature type="repeat" description="TPR" evidence="12">
    <location>
        <begin position="222"/>
        <end position="255"/>
    </location>
</feature>
<evidence type="ECO:0000313" key="15">
    <source>
        <dbReference type="EMBL" id="CAG7672458.1"/>
    </source>
</evidence>
<keyword evidence="16" id="KW-1185">Reference proteome</keyword>
<sequence>MGDQMEKQKRRATLYGEVYRFSQNSDYDKMLKSCNRLLHEFPEEETAFESKIVACIQLSKFKEALEFIGRNPKLSKNLSFEQAYCCYRQNDVVQAEKLLRNSSEESGRKTELLAQIYYRLEEYEKCYDLYRQVIKNSNDEWESERQTNLVAISACLNMSGIENNLPHAKGDTFELDYNVGCVLVGKGQYAEAESVLLDAEKECVQTLEEDGVPEEEIEDEVSIIRVQRGYCAQKLGRTKEAMHIYTKSLKVKPSDIGLAAVAANNILSLNRDQNIFDSKKRIKTINADGVENRITRRQLCSMRVNQCLFSLHTNQYDACQKLCAELLESNPEVKEEVILIKAAVVAKTEGIEAAKKLIEKTISENPQAALRVRLGLVQQVLRGGKRQEAIDLLRNLGKDKYLPGVVSAIVTLYQADGDRNAAAKLIREAIQYYRQNQIGKENMSVLWQQAVALMMEQGDYSEAVKSLEEQYKLQPDNMGILAQLVIAYAKLDLSKAEQLSKRLPNPAFESLDIATLESPSWQVNLKLAKKTLKGESVPTSPVKQVEADATGENLKQVKKKKKKKRHIPANLDPTITPDPERWLPKYERSGYKPRKTRSKGKVDVGKGTQGATSEAAAQFDMSAKVRSPNQAPDNPAGDGPAVSAAGYRKDANKKKKKKR</sequence>
<comment type="subcellular location">
    <subcellularLocation>
        <location evidence="2 11">Cytoplasm</location>
    </subcellularLocation>
    <subcellularLocation>
        <location evidence="1">Endoplasmic reticulum</location>
    </subcellularLocation>
</comment>
<organism evidence="15 16">
    <name type="scientific">Allacma fusca</name>
    <dbReference type="NCBI Taxonomy" id="39272"/>
    <lineage>
        <taxon>Eukaryota</taxon>
        <taxon>Metazoa</taxon>
        <taxon>Ecdysozoa</taxon>
        <taxon>Arthropoda</taxon>
        <taxon>Hexapoda</taxon>
        <taxon>Collembola</taxon>
        <taxon>Symphypleona</taxon>
        <taxon>Sminthuridae</taxon>
        <taxon>Allacma</taxon>
    </lineage>
</organism>
<feature type="domain" description="Signal recognition particle SRP72 subunit RNA-binding" evidence="14">
    <location>
        <begin position="548"/>
        <end position="593"/>
    </location>
</feature>
<dbReference type="Pfam" id="PF13181">
    <property type="entry name" value="TPR_8"/>
    <property type="match status" value="1"/>
</dbReference>
<evidence type="ECO:0000256" key="3">
    <source>
        <dbReference type="ARBA" id="ARBA00007676"/>
    </source>
</evidence>
<dbReference type="InterPro" id="IPR026270">
    <property type="entry name" value="SRP72"/>
</dbReference>
<proteinExistence type="inferred from homology"/>
<evidence type="ECO:0000256" key="9">
    <source>
        <dbReference type="ARBA" id="ARBA00023135"/>
    </source>
</evidence>
<dbReference type="PANTHER" id="PTHR14094:SF9">
    <property type="entry name" value="SIGNAL RECOGNITION PARTICLE SUBUNIT SRP72"/>
    <property type="match status" value="1"/>
</dbReference>
<dbReference type="PIRSF" id="PIRSF038922">
    <property type="entry name" value="SRP72"/>
    <property type="match status" value="1"/>
</dbReference>
<keyword evidence="5 11" id="KW-0963">Cytoplasm</keyword>
<dbReference type="InterPro" id="IPR019734">
    <property type="entry name" value="TPR_rpt"/>
</dbReference>
<protein>
    <recommendedName>
        <fullName evidence="4 11">Signal recognition particle subunit SRP72</fullName>
    </recommendedName>
</protein>
<keyword evidence="9 11" id="KW-0733">Signal recognition particle</keyword>
<evidence type="ECO:0000256" key="8">
    <source>
        <dbReference type="ARBA" id="ARBA00022824"/>
    </source>
</evidence>
<dbReference type="FunFam" id="1.25.40.10:FF:000062">
    <property type="entry name" value="Signal recognition particle subunit SRP72"/>
    <property type="match status" value="1"/>
</dbReference>
<gene>
    <name evidence="15" type="ORF">AFUS01_LOCUS2121</name>
</gene>
<dbReference type="InterPro" id="IPR013699">
    <property type="entry name" value="Signal_recog_part_SRP72_RNA-bd"/>
</dbReference>
<evidence type="ECO:0000256" key="13">
    <source>
        <dbReference type="SAM" id="MobiDB-lite"/>
    </source>
</evidence>
<evidence type="ECO:0000256" key="12">
    <source>
        <dbReference type="PROSITE-ProRule" id="PRU00339"/>
    </source>
</evidence>
<dbReference type="PROSITE" id="PS50005">
    <property type="entry name" value="TPR"/>
    <property type="match status" value="2"/>
</dbReference>
<evidence type="ECO:0000256" key="6">
    <source>
        <dbReference type="ARBA" id="ARBA00022737"/>
    </source>
</evidence>
<dbReference type="PANTHER" id="PTHR14094">
    <property type="entry name" value="SIGNAL RECOGNITION PARTICLE 72"/>
    <property type="match status" value="1"/>
</dbReference>
<dbReference type="InterPro" id="IPR031545">
    <property type="entry name" value="SRP72_TPR-like"/>
</dbReference>
<evidence type="ECO:0000256" key="4">
    <source>
        <dbReference type="ARBA" id="ARBA00018350"/>
    </source>
</evidence>
<dbReference type="SMART" id="SM00028">
    <property type="entry name" value="TPR"/>
    <property type="match status" value="3"/>
</dbReference>
<dbReference type="GO" id="GO:0006614">
    <property type="term" value="P:SRP-dependent cotranslational protein targeting to membrane"/>
    <property type="evidence" value="ECO:0007669"/>
    <property type="project" value="InterPro"/>
</dbReference>
<evidence type="ECO:0000256" key="11">
    <source>
        <dbReference type="PIRNR" id="PIRNR038922"/>
    </source>
</evidence>
<dbReference type="AlphaFoldDB" id="A0A8J2NK25"/>
<dbReference type="Pfam" id="PF17004">
    <property type="entry name" value="SRP_TPR_like"/>
    <property type="match status" value="1"/>
</dbReference>
<evidence type="ECO:0000259" key="14">
    <source>
        <dbReference type="Pfam" id="PF08492"/>
    </source>
</evidence>
<dbReference type="GO" id="GO:0005783">
    <property type="term" value="C:endoplasmic reticulum"/>
    <property type="evidence" value="ECO:0007669"/>
    <property type="project" value="UniProtKB-SubCell"/>
</dbReference>
<evidence type="ECO:0000256" key="7">
    <source>
        <dbReference type="ARBA" id="ARBA00022803"/>
    </source>
</evidence>
<keyword evidence="10 11" id="KW-0687">Ribonucleoprotein</keyword>
<comment type="similarity">
    <text evidence="3 11">Belongs to the SRP72 family.</text>
</comment>
<dbReference type="Pfam" id="PF08492">
    <property type="entry name" value="SRP72"/>
    <property type="match status" value="1"/>
</dbReference>
<dbReference type="OrthoDB" id="5421607at2759"/>
<dbReference type="GO" id="GO:0008312">
    <property type="term" value="F:7S RNA binding"/>
    <property type="evidence" value="ECO:0007669"/>
    <property type="project" value="InterPro"/>
</dbReference>
<dbReference type="GO" id="GO:0005786">
    <property type="term" value="C:signal recognition particle, endoplasmic reticulum targeting"/>
    <property type="evidence" value="ECO:0007669"/>
    <property type="project" value="UniProtKB-KW"/>
</dbReference>
<evidence type="ECO:0000313" key="16">
    <source>
        <dbReference type="Proteomes" id="UP000708208"/>
    </source>
</evidence>
<comment type="function">
    <text evidence="11">Component of the signal recognition particle (SRP) complex, a ribonucleoprotein complex that mediates the cotranslational targeting of secretory and membrane proteins to the endoplasmic reticulum (ER).</text>
</comment>
<feature type="region of interest" description="Disordered" evidence="13">
    <location>
        <begin position="543"/>
        <end position="659"/>
    </location>
</feature>
<feature type="compositionally biased region" description="Basic and acidic residues" evidence="13">
    <location>
        <begin position="578"/>
        <end position="590"/>
    </location>
</feature>
<feature type="repeat" description="TPR" evidence="12">
    <location>
        <begin position="444"/>
        <end position="477"/>
    </location>
</feature>
<feature type="compositionally biased region" description="Basic residues" evidence="13">
    <location>
        <begin position="556"/>
        <end position="567"/>
    </location>
</feature>
<dbReference type="EMBL" id="CAJVCH010012031">
    <property type="protein sequence ID" value="CAG7672458.1"/>
    <property type="molecule type" value="Genomic_DNA"/>
</dbReference>